<dbReference type="InterPro" id="IPR001647">
    <property type="entry name" value="HTH_TetR"/>
</dbReference>
<evidence type="ECO:0000313" key="5">
    <source>
        <dbReference type="Proteomes" id="UP001218170"/>
    </source>
</evidence>
<evidence type="ECO:0000313" key="4">
    <source>
        <dbReference type="EMBL" id="MDD7962213.1"/>
    </source>
</evidence>
<dbReference type="RefSeq" id="WP_274264376.1">
    <property type="nucleotide sequence ID" value="NZ_JAQZCI010000002.1"/>
</dbReference>
<dbReference type="SUPFAM" id="SSF46689">
    <property type="entry name" value="Homeodomain-like"/>
    <property type="match status" value="1"/>
</dbReference>
<comment type="caution">
    <text evidence="4">The sequence shown here is derived from an EMBL/GenBank/DDBJ whole genome shotgun (WGS) entry which is preliminary data.</text>
</comment>
<dbReference type="Gene3D" id="1.10.357.10">
    <property type="entry name" value="Tetracycline Repressor, domain 2"/>
    <property type="match status" value="1"/>
</dbReference>
<dbReference type="PRINTS" id="PR00455">
    <property type="entry name" value="HTHTETR"/>
</dbReference>
<feature type="DNA-binding region" description="H-T-H motif" evidence="2">
    <location>
        <begin position="21"/>
        <end position="40"/>
    </location>
</feature>
<dbReference type="PROSITE" id="PS50977">
    <property type="entry name" value="HTH_TETR_2"/>
    <property type="match status" value="1"/>
</dbReference>
<accession>A0ABT5SHF0</accession>
<feature type="domain" description="HTH tetR-type" evidence="3">
    <location>
        <begin position="1"/>
        <end position="58"/>
    </location>
</feature>
<keyword evidence="5" id="KW-1185">Reference proteome</keyword>
<reference evidence="4 5" key="1">
    <citation type="submission" date="2023-02" db="EMBL/GenBank/DDBJ databases">
        <title>Study of novel species of the Microbacterium genus.</title>
        <authorList>
            <person name="Arroyo-Herrera I."/>
            <person name="Roman-Ponce B."/>
            <person name="Vasquez-Murrieta M.S."/>
        </authorList>
    </citation>
    <scope>NUCLEOTIDE SEQUENCE [LARGE SCALE GENOMIC DNA]</scope>
    <source>
        <strain evidence="4 5">NE1TT3</strain>
    </source>
</reference>
<evidence type="ECO:0000256" key="1">
    <source>
        <dbReference type="ARBA" id="ARBA00023125"/>
    </source>
</evidence>
<proteinExistence type="predicted"/>
<sequence>MRERILAEARRLTLQSGAVPSLNAVAAAAEVSKGGLMHHFASRSALVSGLARQALDEVDAAMADAVARGNAAETWLRLSAADADERGLLRALAGGFRPEAGEASALLADARDALARWERAIASEVGDPVRARVIRLVGDALVANAIAGVEAADGIDDLVRHLVPESGATR</sequence>
<gene>
    <name evidence="4" type="ORF">PUW80_07595</name>
</gene>
<dbReference type="Pfam" id="PF00440">
    <property type="entry name" value="TetR_N"/>
    <property type="match status" value="1"/>
</dbReference>
<dbReference type="InterPro" id="IPR009057">
    <property type="entry name" value="Homeodomain-like_sf"/>
</dbReference>
<dbReference type="Proteomes" id="UP001218170">
    <property type="component" value="Unassembled WGS sequence"/>
</dbReference>
<evidence type="ECO:0000259" key="3">
    <source>
        <dbReference type="PROSITE" id="PS50977"/>
    </source>
</evidence>
<name>A0ABT5SHF0_9MICO</name>
<keyword evidence="1 2" id="KW-0238">DNA-binding</keyword>
<evidence type="ECO:0000256" key="2">
    <source>
        <dbReference type="PROSITE-ProRule" id="PRU00335"/>
    </source>
</evidence>
<organism evidence="4 5">
    <name type="scientific">Microbacterium thalli</name>
    <dbReference type="NCBI Taxonomy" id="3027921"/>
    <lineage>
        <taxon>Bacteria</taxon>
        <taxon>Bacillati</taxon>
        <taxon>Actinomycetota</taxon>
        <taxon>Actinomycetes</taxon>
        <taxon>Micrococcales</taxon>
        <taxon>Microbacteriaceae</taxon>
        <taxon>Microbacterium</taxon>
    </lineage>
</organism>
<protein>
    <submittedName>
        <fullName evidence="4">TetR family transcriptional regulator</fullName>
    </submittedName>
</protein>
<dbReference type="EMBL" id="JAQZCI010000002">
    <property type="protein sequence ID" value="MDD7962213.1"/>
    <property type="molecule type" value="Genomic_DNA"/>
</dbReference>